<accession>A0A653CCN0</accession>
<organism evidence="1 2">
    <name type="scientific">Callosobruchus maculatus</name>
    <name type="common">Southern cowpea weevil</name>
    <name type="synonym">Pulse bruchid</name>
    <dbReference type="NCBI Taxonomy" id="64391"/>
    <lineage>
        <taxon>Eukaryota</taxon>
        <taxon>Metazoa</taxon>
        <taxon>Ecdysozoa</taxon>
        <taxon>Arthropoda</taxon>
        <taxon>Hexapoda</taxon>
        <taxon>Insecta</taxon>
        <taxon>Pterygota</taxon>
        <taxon>Neoptera</taxon>
        <taxon>Endopterygota</taxon>
        <taxon>Coleoptera</taxon>
        <taxon>Polyphaga</taxon>
        <taxon>Cucujiformia</taxon>
        <taxon>Chrysomeloidea</taxon>
        <taxon>Chrysomelidae</taxon>
        <taxon>Bruchinae</taxon>
        <taxon>Bruchini</taxon>
        <taxon>Callosobruchus</taxon>
    </lineage>
</organism>
<proteinExistence type="predicted"/>
<dbReference type="Proteomes" id="UP000410492">
    <property type="component" value="Unassembled WGS sequence"/>
</dbReference>
<reference evidence="1 2" key="1">
    <citation type="submission" date="2019-01" db="EMBL/GenBank/DDBJ databases">
        <authorList>
            <person name="Sayadi A."/>
        </authorList>
    </citation>
    <scope>NUCLEOTIDE SEQUENCE [LARGE SCALE GENOMIC DNA]</scope>
</reference>
<keyword evidence="2" id="KW-1185">Reference proteome</keyword>
<evidence type="ECO:0000313" key="1">
    <source>
        <dbReference type="EMBL" id="VEN45687.1"/>
    </source>
</evidence>
<gene>
    <name evidence="1" type="ORF">CALMAC_LOCUS8058</name>
</gene>
<dbReference type="OrthoDB" id="414730at2759"/>
<sequence>MIFRTAASNKNFPKTIVLDSLEVEVSNTSKFLGIHINQNLDWSHHISELRRGSGNKGPNFEISKKSYSPVIESKSYRIL</sequence>
<dbReference type="EMBL" id="CAACVG010007480">
    <property type="protein sequence ID" value="VEN45687.1"/>
    <property type="molecule type" value="Genomic_DNA"/>
</dbReference>
<evidence type="ECO:0000313" key="2">
    <source>
        <dbReference type="Proteomes" id="UP000410492"/>
    </source>
</evidence>
<dbReference type="AlphaFoldDB" id="A0A653CCN0"/>
<protein>
    <submittedName>
        <fullName evidence="1">Uncharacterized protein</fullName>
    </submittedName>
</protein>
<name>A0A653CCN0_CALMS</name>